<proteinExistence type="predicted"/>
<dbReference type="Proteomes" id="UP001253193">
    <property type="component" value="Unassembled WGS sequence"/>
</dbReference>
<dbReference type="EMBL" id="JAUHGG010000003">
    <property type="protein sequence ID" value="MDS1821232.1"/>
    <property type="molecule type" value="Genomic_DNA"/>
</dbReference>
<comment type="caution">
    <text evidence="1">The sequence shown here is derived from an EMBL/GenBank/DDBJ whole genome shotgun (WGS) entry which is preliminary data.</text>
</comment>
<dbReference type="AlphaFoldDB" id="A0AAW8PY93"/>
<reference evidence="1" key="1">
    <citation type="submission" date="2023-06" db="EMBL/GenBank/DDBJ databases">
        <title>Genomic Diversity of Vibrio spp. and Metagenomic Analysis of Pathogens in Florida Gulf Coastal Waters Following Hurricane Ian.</title>
        <authorList>
            <person name="Brumfield K.D."/>
        </authorList>
    </citation>
    <scope>NUCLEOTIDE SEQUENCE</scope>
    <source>
        <strain evidence="1">WBS2B-138</strain>
    </source>
</reference>
<dbReference type="RefSeq" id="WP_311020103.1">
    <property type="nucleotide sequence ID" value="NZ_JAUHGG010000003.1"/>
</dbReference>
<name>A0AAW8PY93_VIBPH</name>
<evidence type="ECO:0000313" key="2">
    <source>
        <dbReference type="Proteomes" id="UP001253193"/>
    </source>
</evidence>
<organism evidence="1 2">
    <name type="scientific">Vibrio parahaemolyticus</name>
    <dbReference type="NCBI Taxonomy" id="670"/>
    <lineage>
        <taxon>Bacteria</taxon>
        <taxon>Pseudomonadati</taxon>
        <taxon>Pseudomonadota</taxon>
        <taxon>Gammaproteobacteria</taxon>
        <taxon>Vibrionales</taxon>
        <taxon>Vibrionaceae</taxon>
        <taxon>Vibrio</taxon>
    </lineage>
</organism>
<sequence>MKVKPIEGRFVLSSQDGDWGLNEQDEWVCNNPQTVYFESSAGEGRAKYWTENIEEAFIFNDLESAINMRDATNRNHSPVSILQVAEN</sequence>
<accession>A0AAW8PY93</accession>
<evidence type="ECO:0000313" key="1">
    <source>
        <dbReference type="EMBL" id="MDS1821232.1"/>
    </source>
</evidence>
<protein>
    <submittedName>
        <fullName evidence="1">Uncharacterized protein</fullName>
    </submittedName>
</protein>
<gene>
    <name evidence="1" type="ORF">QX249_11210</name>
</gene>